<dbReference type="GO" id="GO:0016874">
    <property type="term" value="F:ligase activity"/>
    <property type="evidence" value="ECO:0007669"/>
    <property type="project" value="UniProtKB-KW"/>
</dbReference>
<dbReference type="Proteomes" id="UP000243459">
    <property type="component" value="Unassembled WGS sequence"/>
</dbReference>
<dbReference type="PANTHER" id="PTHR43859:SF57">
    <property type="entry name" value="ACYL-ACTIVATING ENZYME 8-RELATED"/>
    <property type="match status" value="1"/>
</dbReference>
<comment type="similarity">
    <text evidence="1">Belongs to the ATP-dependent AMP-binding enzyme family.</text>
</comment>
<evidence type="ECO:0000256" key="2">
    <source>
        <dbReference type="ARBA" id="ARBA00022598"/>
    </source>
</evidence>
<evidence type="ECO:0000313" key="4">
    <source>
        <dbReference type="Proteomes" id="UP000243459"/>
    </source>
</evidence>
<keyword evidence="2" id="KW-0436">Ligase</keyword>
<protein>
    <submittedName>
        <fullName evidence="3">Uncharacterized protein</fullName>
    </submittedName>
</protein>
<accession>A0A1R3L7G0</accession>
<dbReference type="InterPro" id="IPR042099">
    <property type="entry name" value="ANL_N_sf"/>
</dbReference>
<dbReference type="EMBL" id="KV863397">
    <property type="protein sequence ID" value="ONK55543.1"/>
    <property type="molecule type" value="Genomic_DNA"/>
</dbReference>
<name>A0A1R3L7G0_ASPOF</name>
<dbReference type="AlphaFoldDB" id="A0A1R3L7G0"/>
<dbReference type="Gene3D" id="3.40.50.12780">
    <property type="entry name" value="N-terminal domain of ligase-like"/>
    <property type="match status" value="1"/>
</dbReference>
<keyword evidence="4" id="KW-1185">Reference proteome</keyword>
<sequence>MGEVVLRGGCLMLGYLKDEVGTKKAIRDDGWFYTGDVGVMHPDGYIEIRDRSKDIIISGGENLSSVEGRGRVYPLQPSIDQ</sequence>
<reference evidence="4" key="1">
    <citation type="journal article" date="2017" name="Nat. Commun.">
        <title>The asparagus genome sheds light on the origin and evolution of a young Y chromosome.</title>
        <authorList>
            <person name="Harkess A."/>
            <person name="Zhou J."/>
            <person name="Xu C."/>
            <person name="Bowers J.E."/>
            <person name="Van der Hulst R."/>
            <person name="Ayyampalayam S."/>
            <person name="Mercati F."/>
            <person name="Riccardi P."/>
            <person name="McKain M.R."/>
            <person name="Kakrana A."/>
            <person name="Tang H."/>
            <person name="Ray J."/>
            <person name="Groenendijk J."/>
            <person name="Arikit S."/>
            <person name="Mathioni S.M."/>
            <person name="Nakano M."/>
            <person name="Shan H."/>
            <person name="Telgmann-Rauber A."/>
            <person name="Kanno A."/>
            <person name="Yue Z."/>
            <person name="Chen H."/>
            <person name="Li W."/>
            <person name="Chen Y."/>
            <person name="Xu X."/>
            <person name="Zhang Y."/>
            <person name="Luo S."/>
            <person name="Chen H."/>
            <person name="Gao J."/>
            <person name="Mao Z."/>
            <person name="Pires J.C."/>
            <person name="Luo M."/>
            <person name="Kudrna D."/>
            <person name="Wing R.A."/>
            <person name="Meyers B.C."/>
            <person name="Yi K."/>
            <person name="Kong H."/>
            <person name="Lavrijsen P."/>
            <person name="Sunseri F."/>
            <person name="Falavigna A."/>
            <person name="Ye Y."/>
            <person name="Leebens-Mack J.H."/>
            <person name="Chen G."/>
        </authorList>
    </citation>
    <scope>NUCLEOTIDE SEQUENCE [LARGE SCALE GENOMIC DNA]</scope>
    <source>
        <strain evidence="4">cv. DH0086</strain>
    </source>
</reference>
<gene>
    <name evidence="3" type="ORF">A4U43_UnF1820</name>
</gene>
<evidence type="ECO:0000313" key="3">
    <source>
        <dbReference type="EMBL" id="ONK55543.1"/>
    </source>
</evidence>
<dbReference type="PANTHER" id="PTHR43859">
    <property type="entry name" value="ACYL-ACTIVATING ENZYME"/>
    <property type="match status" value="1"/>
</dbReference>
<dbReference type="Gramene" id="ONK55543">
    <property type="protein sequence ID" value="ONK55543"/>
    <property type="gene ID" value="A4U43_UnF1820"/>
</dbReference>
<dbReference type="OMA" id="PNESLCA"/>
<dbReference type="SUPFAM" id="SSF56801">
    <property type="entry name" value="Acetyl-CoA synthetase-like"/>
    <property type="match status" value="1"/>
</dbReference>
<proteinExistence type="inferred from homology"/>
<organism evidence="3 4">
    <name type="scientific">Asparagus officinalis</name>
    <name type="common">Garden asparagus</name>
    <dbReference type="NCBI Taxonomy" id="4686"/>
    <lineage>
        <taxon>Eukaryota</taxon>
        <taxon>Viridiplantae</taxon>
        <taxon>Streptophyta</taxon>
        <taxon>Embryophyta</taxon>
        <taxon>Tracheophyta</taxon>
        <taxon>Spermatophyta</taxon>
        <taxon>Magnoliopsida</taxon>
        <taxon>Liliopsida</taxon>
        <taxon>Asparagales</taxon>
        <taxon>Asparagaceae</taxon>
        <taxon>Asparagoideae</taxon>
        <taxon>Asparagus</taxon>
    </lineage>
</organism>
<evidence type="ECO:0000256" key="1">
    <source>
        <dbReference type="ARBA" id="ARBA00006432"/>
    </source>
</evidence>